<dbReference type="EMBL" id="AP024086">
    <property type="protein sequence ID" value="BCL61298.1"/>
    <property type="molecule type" value="Genomic_DNA"/>
</dbReference>
<accession>A0A8D5FLP2</accession>
<protein>
    <submittedName>
        <fullName evidence="1">Uncharacterized protein</fullName>
    </submittedName>
</protein>
<keyword evidence="2" id="KW-1185">Reference proteome</keyword>
<evidence type="ECO:0000313" key="1">
    <source>
        <dbReference type="EMBL" id="BCL61298.1"/>
    </source>
</evidence>
<evidence type="ECO:0000313" key="2">
    <source>
        <dbReference type="Proteomes" id="UP000826725"/>
    </source>
</evidence>
<proteinExistence type="predicted"/>
<organism evidence="1 2">
    <name type="scientific">Desulfomarina profundi</name>
    <dbReference type="NCBI Taxonomy" id="2772557"/>
    <lineage>
        <taxon>Bacteria</taxon>
        <taxon>Pseudomonadati</taxon>
        <taxon>Thermodesulfobacteriota</taxon>
        <taxon>Desulfobulbia</taxon>
        <taxon>Desulfobulbales</taxon>
        <taxon>Desulfobulbaceae</taxon>
        <taxon>Desulfomarina</taxon>
    </lineage>
</organism>
<reference evidence="1" key="1">
    <citation type="submission" date="2020-09" db="EMBL/GenBank/DDBJ databases">
        <title>Desulfogranum mesoprofundum gen. nov., sp. nov., a novel mesophilic, sulfate-reducing chemolithoautotroph isolated from a deep-sea hydrothermal vent chimney in the Suiyo Seamount.</title>
        <authorList>
            <person name="Hashimoto Y."/>
            <person name="Nakagawa S."/>
        </authorList>
    </citation>
    <scope>NUCLEOTIDE SEQUENCE</scope>
    <source>
        <strain evidence="1">KT2</strain>
    </source>
</reference>
<gene>
    <name evidence="1" type="ORF">DGMP_19910</name>
</gene>
<dbReference type="Proteomes" id="UP000826725">
    <property type="component" value="Chromosome"/>
</dbReference>
<name>A0A8D5FLP2_9BACT</name>
<dbReference type="AlphaFoldDB" id="A0A8D5FLP2"/>
<dbReference type="KEGG" id="dbk:DGMP_19910"/>
<sequence>MPGNCFICHAFWVKVPPDPTVRVPRFAHTAISLNHGKNDRCYNCHLINDRNKYAKNDGSGIMPQTPEEVCAKCHGLIYNDWKKNTHGVRRGKWLARNRFDQEKFTCTDCHDPHSPVFKFAKTTPPPTWDKKYIRSGQATDNGPESFTSEYLIEQKETF</sequence>